<dbReference type="EMBL" id="JASPKZ010000831">
    <property type="protein sequence ID" value="KAJ9599134.1"/>
    <property type="molecule type" value="Genomic_DNA"/>
</dbReference>
<dbReference type="AlphaFoldDB" id="A0AAD8AHI5"/>
<dbReference type="Proteomes" id="UP001233999">
    <property type="component" value="Unassembled WGS sequence"/>
</dbReference>
<sequence length="51" mass="6214">NHNSQSMRNYEMRLLIDLSHHQLFSVFRKNNSFHYVWNEYPTGVLAKFMVL</sequence>
<proteinExistence type="predicted"/>
<keyword evidence="2" id="KW-1185">Reference proteome</keyword>
<reference evidence="1" key="1">
    <citation type="journal article" date="2023" name="IScience">
        <title>Live-bearing cockroach genome reveals convergent evolutionary mechanisms linked to viviparity in insects and beyond.</title>
        <authorList>
            <person name="Fouks B."/>
            <person name="Harrison M.C."/>
            <person name="Mikhailova A.A."/>
            <person name="Marchal E."/>
            <person name="English S."/>
            <person name="Carruthers M."/>
            <person name="Jennings E.C."/>
            <person name="Chiamaka E.L."/>
            <person name="Frigard R.A."/>
            <person name="Pippel M."/>
            <person name="Attardo G.M."/>
            <person name="Benoit J.B."/>
            <person name="Bornberg-Bauer E."/>
            <person name="Tobe S.S."/>
        </authorList>
    </citation>
    <scope>NUCLEOTIDE SEQUENCE</scope>
    <source>
        <strain evidence="1">Stay&amp;Tobe</strain>
    </source>
</reference>
<comment type="caution">
    <text evidence="1">The sequence shown here is derived from an EMBL/GenBank/DDBJ whole genome shotgun (WGS) entry which is preliminary data.</text>
</comment>
<gene>
    <name evidence="1" type="ORF">L9F63_010402</name>
</gene>
<reference evidence="1" key="2">
    <citation type="submission" date="2023-05" db="EMBL/GenBank/DDBJ databases">
        <authorList>
            <person name="Fouks B."/>
        </authorList>
    </citation>
    <scope>NUCLEOTIDE SEQUENCE</scope>
    <source>
        <strain evidence="1">Stay&amp;Tobe</strain>
        <tissue evidence="1">Testes</tissue>
    </source>
</reference>
<evidence type="ECO:0000313" key="2">
    <source>
        <dbReference type="Proteomes" id="UP001233999"/>
    </source>
</evidence>
<accession>A0AAD8AHI5</accession>
<name>A0AAD8AHI5_DIPPU</name>
<feature type="non-terminal residue" evidence="1">
    <location>
        <position position="1"/>
    </location>
</feature>
<organism evidence="1 2">
    <name type="scientific">Diploptera punctata</name>
    <name type="common">Pacific beetle cockroach</name>
    <dbReference type="NCBI Taxonomy" id="6984"/>
    <lineage>
        <taxon>Eukaryota</taxon>
        <taxon>Metazoa</taxon>
        <taxon>Ecdysozoa</taxon>
        <taxon>Arthropoda</taxon>
        <taxon>Hexapoda</taxon>
        <taxon>Insecta</taxon>
        <taxon>Pterygota</taxon>
        <taxon>Neoptera</taxon>
        <taxon>Polyneoptera</taxon>
        <taxon>Dictyoptera</taxon>
        <taxon>Blattodea</taxon>
        <taxon>Blaberoidea</taxon>
        <taxon>Blaberidae</taxon>
        <taxon>Diplopterinae</taxon>
        <taxon>Diploptera</taxon>
    </lineage>
</organism>
<feature type="non-terminal residue" evidence="1">
    <location>
        <position position="51"/>
    </location>
</feature>
<protein>
    <submittedName>
        <fullName evidence="1">Uncharacterized protein</fullName>
    </submittedName>
</protein>
<evidence type="ECO:0000313" key="1">
    <source>
        <dbReference type="EMBL" id="KAJ9599134.1"/>
    </source>
</evidence>